<sequence length="472" mass="52055">MVTVNGLCYCTPHRLECCGACFTSHNMTNRLAELGYASADEPESRRMMRQAERLCEAEAAKNQPPRRAPPKPGQANPPKPDKVDRSQRIAEGLDPSRLPKWTGDLAGAFHAAFSLDEVVASHANPPAAGSDLSFEVRTTLHCIAQRCEEPAARRQIGCPEPGRGRETTRFVIQDESQSTNIAIDCIDVVEAEADDAVSMDRRKPVLVVRWLYGSASNLRASLQAMQAILLPGMQFDSFNTDEREVAVFKQMLEANAKLLDENYVARASRGLPSGWRISALQPIMSLRSGETSACPVCGKSALLTCSRCKKQAYCSKECQRSDWKQHKKTCKAPEAATDADIIDVDLRIDPDTGLHGFCMGAESATSAMSRCRRTERTGMAGSHLLEDKVYVVKVQTPPHEGPLLCYDATRQFQLYITDEACAEKRRLTELIRAKGVSGKVAMGGSRKAYFNAYRTGSTMKLLIHELLPLQAW</sequence>
<reference evidence="8" key="1">
    <citation type="journal article" date="2013" name="Nature">
        <title>Pan genome of the phytoplankton Emiliania underpins its global distribution.</title>
        <authorList>
            <person name="Read B.A."/>
            <person name="Kegel J."/>
            <person name="Klute M.J."/>
            <person name="Kuo A."/>
            <person name="Lefebvre S.C."/>
            <person name="Maumus F."/>
            <person name="Mayer C."/>
            <person name="Miller J."/>
            <person name="Monier A."/>
            <person name="Salamov A."/>
            <person name="Young J."/>
            <person name="Aguilar M."/>
            <person name="Claverie J.M."/>
            <person name="Frickenhaus S."/>
            <person name="Gonzalez K."/>
            <person name="Herman E.K."/>
            <person name="Lin Y.C."/>
            <person name="Napier J."/>
            <person name="Ogata H."/>
            <person name="Sarno A.F."/>
            <person name="Shmutz J."/>
            <person name="Schroeder D."/>
            <person name="de Vargas C."/>
            <person name="Verret F."/>
            <person name="von Dassow P."/>
            <person name="Valentin K."/>
            <person name="Van de Peer Y."/>
            <person name="Wheeler G."/>
            <person name="Dacks J.B."/>
            <person name="Delwiche C.F."/>
            <person name="Dyhrman S.T."/>
            <person name="Glockner G."/>
            <person name="John U."/>
            <person name="Richards T."/>
            <person name="Worden A.Z."/>
            <person name="Zhang X."/>
            <person name="Grigoriev I.V."/>
            <person name="Allen A.E."/>
            <person name="Bidle K."/>
            <person name="Borodovsky M."/>
            <person name="Bowler C."/>
            <person name="Brownlee C."/>
            <person name="Cock J.M."/>
            <person name="Elias M."/>
            <person name="Gladyshev V.N."/>
            <person name="Groth M."/>
            <person name="Guda C."/>
            <person name="Hadaegh A."/>
            <person name="Iglesias-Rodriguez M.D."/>
            <person name="Jenkins J."/>
            <person name="Jones B.M."/>
            <person name="Lawson T."/>
            <person name="Leese F."/>
            <person name="Lindquist E."/>
            <person name="Lobanov A."/>
            <person name="Lomsadze A."/>
            <person name="Malik S.B."/>
            <person name="Marsh M.E."/>
            <person name="Mackinder L."/>
            <person name="Mock T."/>
            <person name="Mueller-Roeber B."/>
            <person name="Pagarete A."/>
            <person name="Parker M."/>
            <person name="Probert I."/>
            <person name="Quesneville H."/>
            <person name="Raines C."/>
            <person name="Rensing S.A."/>
            <person name="Riano-Pachon D.M."/>
            <person name="Richier S."/>
            <person name="Rokitta S."/>
            <person name="Shiraiwa Y."/>
            <person name="Soanes D.M."/>
            <person name="van der Giezen M."/>
            <person name="Wahlund T.M."/>
            <person name="Williams B."/>
            <person name="Wilson W."/>
            <person name="Wolfe G."/>
            <person name="Wurch L.L."/>
        </authorList>
    </citation>
    <scope>NUCLEOTIDE SEQUENCE</scope>
</reference>
<dbReference type="InterPro" id="IPR002893">
    <property type="entry name" value="Znf_MYND"/>
</dbReference>
<dbReference type="HOGENOM" id="CLU_579301_0_0_1"/>
<evidence type="ECO:0000259" key="6">
    <source>
        <dbReference type="PROSITE" id="PS50865"/>
    </source>
</evidence>
<evidence type="ECO:0000313" key="7">
    <source>
        <dbReference type="EnsemblProtists" id="EOD26734"/>
    </source>
</evidence>
<feature type="domain" description="MYND-type" evidence="6">
    <location>
        <begin position="294"/>
        <end position="330"/>
    </location>
</feature>
<protein>
    <recommendedName>
        <fullName evidence="6">MYND-type domain-containing protein</fullName>
    </recommendedName>
</protein>
<keyword evidence="1" id="KW-0479">Metal-binding</keyword>
<dbReference type="GeneID" id="17272280"/>
<feature type="region of interest" description="Disordered" evidence="5">
    <location>
        <begin position="57"/>
        <end position="85"/>
    </location>
</feature>
<keyword evidence="8" id="KW-1185">Reference proteome</keyword>
<dbReference type="PANTHER" id="PTHR10237">
    <property type="entry name" value="DEFORMED EPIDERMAL AUTOREGULATORY FACTOR 1 HOMOLOG SUPPRESSIN"/>
    <property type="match status" value="1"/>
</dbReference>
<reference evidence="7" key="2">
    <citation type="submission" date="2024-10" db="UniProtKB">
        <authorList>
            <consortium name="EnsemblProtists"/>
        </authorList>
    </citation>
    <scope>IDENTIFICATION</scope>
</reference>
<organism evidence="7 8">
    <name type="scientific">Emiliania huxleyi (strain CCMP1516)</name>
    <dbReference type="NCBI Taxonomy" id="280463"/>
    <lineage>
        <taxon>Eukaryota</taxon>
        <taxon>Haptista</taxon>
        <taxon>Haptophyta</taxon>
        <taxon>Prymnesiophyceae</taxon>
        <taxon>Isochrysidales</taxon>
        <taxon>Noelaerhabdaceae</taxon>
        <taxon>Emiliania</taxon>
    </lineage>
</organism>
<dbReference type="PROSITE" id="PS01360">
    <property type="entry name" value="ZF_MYND_1"/>
    <property type="match status" value="1"/>
</dbReference>
<proteinExistence type="predicted"/>
<evidence type="ECO:0000256" key="3">
    <source>
        <dbReference type="ARBA" id="ARBA00022833"/>
    </source>
</evidence>
<dbReference type="PANTHER" id="PTHR10237:SF14">
    <property type="entry name" value="MYND-TYPE DOMAIN-CONTAINING PROTEIN"/>
    <property type="match status" value="1"/>
</dbReference>
<dbReference type="RefSeq" id="XP_005779163.1">
    <property type="nucleotide sequence ID" value="XM_005779106.1"/>
</dbReference>
<dbReference type="eggNOG" id="ENOG502SCM8">
    <property type="taxonomic scope" value="Eukaryota"/>
</dbReference>
<dbReference type="Proteomes" id="UP000013827">
    <property type="component" value="Unassembled WGS sequence"/>
</dbReference>
<evidence type="ECO:0000256" key="2">
    <source>
        <dbReference type="ARBA" id="ARBA00022771"/>
    </source>
</evidence>
<dbReference type="EnsemblProtists" id="EOD26734">
    <property type="protein sequence ID" value="EOD26734"/>
    <property type="gene ID" value="EMIHUDRAFT_424280"/>
</dbReference>
<evidence type="ECO:0000313" key="8">
    <source>
        <dbReference type="Proteomes" id="UP000013827"/>
    </source>
</evidence>
<evidence type="ECO:0000256" key="4">
    <source>
        <dbReference type="PROSITE-ProRule" id="PRU00134"/>
    </source>
</evidence>
<evidence type="ECO:0000256" key="1">
    <source>
        <dbReference type="ARBA" id="ARBA00022723"/>
    </source>
</evidence>
<dbReference type="OMA" id="KRENAMN"/>
<dbReference type="KEGG" id="ehx:EMIHUDRAFT_424280"/>
<accession>A0A0D3JT99</accession>
<dbReference type="GO" id="GO:0000981">
    <property type="term" value="F:DNA-binding transcription factor activity, RNA polymerase II-specific"/>
    <property type="evidence" value="ECO:0007669"/>
    <property type="project" value="TreeGrafter"/>
</dbReference>
<dbReference type="PROSITE" id="PS50865">
    <property type="entry name" value="ZF_MYND_2"/>
    <property type="match status" value="1"/>
</dbReference>
<dbReference type="Gene3D" id="6.10.140.2220">
    <property type="match status" value="1"/>
</dbReference>
<dbReference type="SUPFAM" id="SSF144232">
    <property type="entry name" value="HIT/MYND zinc finger-like"/>
    <property type="match status" value="1"/>
</dbReference>
<dbReference type="InterPro" id="IPR024119">
    <property type="entry name" value="TF_DEAF-1"/>
</dbReference>
<name>A0A0D3JT99_EMIH1</name>
<keyword evidence="3" id="KW-0862">Zinc</keyword>
<evidence type="ECO:0000256" key="5">
    <source>
        <dbReference type="SAM" id="MobiDB-lite"/>
    </source>
</evidence>
<dbReference type="PaxDb" id="2903-EOD26734"/>
<feature type="compositionally biased region" description="Pro residues" evidence="5">
    <location>
        <begin position="66"/>
        <end position="78"/>
    </location>
</feature>
<dbReference type="GO" id="GO:0005634">
    <property type="term" value="C:nucleus"/>
    <property type="evidence" value="ECO:0007669"/>
    <property type="project" value="TreeGrafter"/>
</dbReference>
<dbReference type="GO" id="GO:0008270">
    <property type="term" value="F:zinc ion binding"/>
    <property type="evidence" value="ECO:0007669"/>
    <property type="project" value="UniProtKB-KW"/>
</dbReference>
<keyword evidence="2 4" id="KW-0863">Zinc-finger</keyword>
<dbReference type="Pfam" id="PF01753">
    <property type="entry name" value="zf-MYND"/>
    <property type="match status" value="1"/>
</dbReference>
<dbReference type="AlphaFoldDB" id="A0A0D3JT99"/>